<feature type="transmembrane region" description="Helical" evidence="1">
    <location>
        <begin position="220"/>
        <end position="239"/>
    </location>
</feature>
<dbReference type="PANTHER" id="PTHR34219:SF5">
    <property type="entry name" value="BLR4505 PROTEIN"/>
    <property type="match status" value="1"/>
</dbReference>
<dbReference type="KEGG" id="mmob:F6R98_19690"/>
<dbReference type="EMBL" id="CP044205">
    <property type="protein sequence ID" value="QFY44576.1"/>
    <property type="molecule type" value="Genomic_DNA"/>
</dbReference>
<dbReference type="Pfam" id="PF03929">
    <property type="entry name" value="PepSY_TM"/>
    <property type="match status" value="1"/>
</dbReference>
<keyword evidence="3" id="KW-1185">Reference proteome</keyword>
<evidence type="ECO:0000313" key="3">
    <source>
        <dbReference type="Proteomes" id="UP000325755"/>
    </source>
</evidence>
<dbReference type="AlphaFoldDB" id="A0A5Q0BSB0"/>
<accession>A0A5Q0BSB0</accession>
<name>A0A5Q0BSB0_9GAMM</name>
<organism evidence="2 3">
    <name type="scientific">Candidatus Methylospira mobilis</name>
    <dbReference type="NCBI Taxonomy" id="1808979"/>
    <lineage>
        <taxon>Bacteria</taxon>
        <taxon>Pseudomonadati</taxon>
        <taxon>Pseudomonadota</taxon>
        <taxon>Gammaproteobacteria</taxon>
        <taxon>Methylococcales</taxon>
        <taxon>Methylococcaceae</taxon>
        <taxon>Candidatus Methylospira</taxon>
    </lineage>
</organism>
<proteinExistence type="predicted"/>
<keyword evidence="1" id="KW-0812">Transmembrane</keyword>
<dbReference type="PANTHER" id="PTHR34219">
    <property type="entry name" value="IRON-REGULATED INNER MEMBRANE PROTEIN-RELATED"/>
    <property type="match status" value="1"/>
</dbReference>
<protein>
    <submittedName>
        <fullName evidence="2">PepSY domain-containing protein</fullName>
    </submittedName>
</protein>
<reference evidence="2 3" key="1">
    <citation type="submission" date="2019-09" db="EMBL/GenBank/DDBJ databases">
        <title>Ecophysiology of the spiral-shaped methanotroph Methylospira mobilis as revealed by the complete genome sequence.</title>
        <authorList>
            <person name="Oshkin I.Y."/>
            <person name="Dedysh S.N."/>
            <person name="Miroshnikov K."/>
            <person name="Danilova O.V."/>
            <person name="Hakobyan A."/>
            <person name="Liesack W."/>
        </authorList>
    </citation>
    <scope>NUCLEOTIDE SEQUENCE [LARGE SCALE GENOMIC DNA]</scope>
    <source>
        <strain evidence="2 3">Shm1</strain>
    </source>
</reference>
<keyword evidence="1" id="KW-0472">Membrane</keyword>
<feature type="transmembrane region" description="Helical" evidence="1">
    <location>
        <begin position="142"/>
        <end position="163"/>
    </location>
</feature>
<gene>
    <name evidence="2" type="ORF">F6R98_19690</name>
</gene>
<sequence>MTRHFWVLIQRWDGLATAEFLILVGLTGSLLAFLQEINHALTPQLFPANQSTPLKPGELALAVQDLLPQTSVGAVVINSSGSALVGFIPKIDPATGKPYQLGFNQFIIDAASGRELGRRTVGVLPTGIDNLMPFVYWLHMNLMLGIVALLWTLDCFVAFYLTFPIRRKKPGSAEPGNPPCMVKEAAQKQRNFWQRWKPAWLVKWRSSIYRVNFDLHRAGGLWLWLILLIFAWSSVGFSLHDPVYQPVMRTLFNLPPADAQIASPPRNRTSPMGWREAQTTAGRLMQEQAKTHGFTVDTAVALYRREGLGRYHYRIKSSLYIRDKNGDTELDFDMYSGQLLSIQLPATQYSGYTASAWLEALHEADVFGLPYCVRGLAIVMLSVTGIIIWLRKRRARIIHSRITA</sequence>
<dbReference type="Proteomes" id="UP000325755">
    <property type="component" value="Chromosome"/>
</dbReference>
<dbReference type="OrthoDB" id="7238323at2"/>
<dbReference type="InterPro" id="IPR005625">
    <property type="entry name" value="PepSY-ass_TM"/>
</dbReference>
<dbReference type="InParanoid" id="A0A5Q0BSB0"/>
<feature type="transmembrane region" description="Helical" evidence="1">
    <location>
        <begin position="368"/>
        <end position="390"/>
    </location>
</feature>
<feature type="transmembrane region" description="Helical" evidence="1">
    <location>
        <begin position="12"/>
        <end position="34"/>
    </location>
</feature>
<evidence type="ECO:0000256" key="1">
    <source>
        <dbReference type="SAM" id="Phobius"/>
    </source>
</evidence>
<evidence type="ECO:0000313" key="2">
    <source>
        <dbReference type="EMBL" id="QFY44576.1"/>
    </source>
</evidence>
<keyword evidence="1" id="KW-1133">Transmembrane helix</keyword>
<dbReference type="RefSeq" id="WP_153250539.1">
    <property type="nucleotide sequence ID" value="NZ_CP044205.1"/>
</dbReference>